<proteinExistence type="predicted"/>
<dbReference type="EMBL" id="SJZJ01000027">
    <property type="protein sequence ID" value="TCJ21984.1"/>
    <property type="molecule type" value="Genomic_DNA"/>
</dbReference>
<comment type="caution">
    <text evidence="1">The sequence shown here is derived from an EMBL/GenBank/DDBJ whole genome shotgun (WGS) entry which is preliminary data.</text>
</comment>
<accession>A0A4R1BVH5</accession>
<dbReference type="AlphaFoldDB" id="A0A4R1BVH5"/>
<dbReference type="OrthoDB" id="3789804at2"/>
<dbReference type="Proteomes" id="UP000295453">
    <property type="component" value="Unassembled WGS sequence"/>
</dbReference>
<keyword evidence="2" id="KW-1185">Reference proteome</keyword>
<name>A0A4R1BVH5_9ACTN</name>
<evidence type="ECO:0000313" key="2">
    <source>
        <dbReference type="Proteomes" id="UP000295453"/>
    </source>
</evidence>
<sequence>MTCATVPPPPIPPALISARAACRILATAGLAREQARLALACGLAGPPTPVGGMLGYDSEAVGALARRRWADATAWLERSVLVLREHRGVDPRAGWNPDDLAARPLPLGRSALIWIVVRARNGQPTPCLVTVAGFVAGGFDVVGARPEAGGAVLEMAQAGPWFEALAGRRLPGPSGGREWSWWPRTTPDEHFTDVHRRTAVRKRPATRSG</sequence>
<protein>
    <submittedName>
        <fullName evidence="1">Uncharacterized protein</fullName>
    </submittedName>
</protein>
<organism evidence="1 2">
    <name type="scientific">Nocardioides jejuensis</name>
    <dbReference type="NCBI Taxonomy" id="2502782"/>
    <lineage>
        <taxon>Bacteria</taxon>
        <taxon>Bacillati</taxon>
        <taxon>Actinomycetota</taxon>
        <taxon>Actinomycetes</taxon>
        <taxon>Propionibacteriales</taxon>
        <taxon>Nocardioidaceae</taxon>
        <taxon>Nocardioides</taxon>
    </lineage>
</organism>
<dbReference type="RefSeq" id="WP_131585148.1">
    <property type="nucleotide sequence ID" value="NZ_SJZJ01000027.1"/>
</dbReference>
<gene>
    <name evidence="1" type="ORF">EPD65_13860</name>
</gene>
<reference evidence="1 2" key="1">
    <citation type="submission" date="2019-03" db="EMBL/GenBank/DDBJ databases">
        <authorList>
            <person name="Kim M.K.M."/>
        </authorList>
    </citation>
    <scope>NUCLEOTIDE SEQUENCE [LARGE SCALE GENOMIC DNA]</scope>
    <source>
        <strain evidence="1 2">18JY15-6</strain>
    </source>
</reference>
<evidence type="ECO:0000313" key="1">
    <source>
        <dbReference type="EMBL" id="TCJ21984.1"/>
    </source>
</evidence>